<dbReference type="EMBL" id="CACVAY010000063">
    <property type="protein sequence ID" value="CAA6813872.1"/>
    <property type="molecule type" value="Genomic_DNA"/>
</dbReference>
<dbReference type="Pfam" id="PF04963">
    <property type="entry name" value="Sigma54_CBD"/>
    <property type="match status" value="1"/>
</dbReference>
<evidence type="ECO:0000259" key="13">
    <source>
        <dbReference type="Pfam" id="PF04963"/>
    </source>
</evidence>
<dbReference type="Pfam" id="PF00309">
    <property type="entry name" value="Sigma54_AID"/>
    <property type="match status" value="1"/>
</dbReference>
<dbReference type="PROSITE" id="PS50044">
    <property type="entry name" value="SIGMA54_3"/>
    <property type="match status" value="1"/>
</dbReference>
<keyword evidence="9 10" id="KW-0804">Transcription</keyword>
<dbReference type="GO" id="GO:0006352">
    <property type="term" value="P:DNA-templated transcription initiation"/>
    <property type="evidence" value="ECO:0007669"/>
    <property type="project" value="InterPro"/>
</dbReference>
<evidence type="ECO:0000256" key="7">
    <source>
        <dbReference type="ARBA" id="ARBA00023082"/>
    </source>
</evidence>
<evidence type="ECO:0000313" key="14">
    <source>
        <dbReference type="EMBL" id="CAA6813872.1"/>
    </source>
</evidence>
<dbReference type="PANTHER" id="PTHR32248">
    <property type="entry name" value="RNA POLYMERASE SIGMA-54 FACTOR"/>
    <property type="match status" value="1"/>
</dbReference>
<dbReference type="PROSITE" id="PS00718">
    <property type="entry name" value="SIGMA54_2"/>
    <property type="match status" value="1"/>
</dbReference>
<reference evidence="14" key="1">
    <citation type="submission" date="2020-01" db="EMBL/GenBank/DDBJ databases">
        <authorList>
            <person name="Meier V. D."/>
            <person name="Meier V D."/>
        </authorList>
    </citation>
    <scope>NUCLEOTIDE SEQUENCE</scope>
    <source>
        <strain evidence="14">HLG_WM_MAG_07</strain>
    </source>
</reference>
<dbReference type="GO" id="GO:0016779">
    <property type="term" value="F:nucleotidyltransferase activity"/>
    <property type="evidence" value="ECO:0007669"/>
    <property type="project" value="UniProtKB-KW"/>
</dbReference>
<keyword evidence="3 10" id="KW-0240">DNA-directed RNA polymerase</keyword>
<evidence type="ECO:0000256" key="2">
    <source>
        <dbReference type="ARBA" id="ARBA00019942"/>
    </source>
</evidence>
<dbReference type="AlphaFoldDB" id="A0A6S6T3M0"/>
<evidence type="ECO:0000256" key="6">
    <source>
        <dbReference type="ARBA" id="ARBA00023015"/>
    </source>
</evidence>
<keyword evidence="7 10" id="KW-0731">Sigma factor</keyword>
<dbReference type="PIRSF" id="PIRSF000774">
    <property type="entry name" value="RpoN"/>
    <property type="match status" value="1"/>
</dbReference>
<keyword evidence="8 10" id="KW-0238">DNA-binding</keyword>
<feature type="region of interest" description="Disordered" evidence="11">
    <location>
        <begin position="50"/>
        <end position="101"/>
    </location>
</feature>
<feature type="domain" description="RNA polymerase sigma factor 54 core-binding" evidence="13">
    <location>
        <begin position="106"/>
        <end position="300"/>
    </location>
</feature>
<dbReference type="NCBIfam" id="NF004595">
    <property type="entry name" value="PRK05932.1-2"/>
    <property type="match status" value="1"/>
</dbReference>
<keyword evidence="5 10" id="KW-0548">Nucleotidyltransferase</keyword>
<dbReference type="PRINTS" id="PR00045">
    <property type="entry name" value="SIGMA54FCT"/>
</dbReference>
<dbReference type="FunFam" id="1.10.10.60:FF:000045">
    <property type="entry name" value="RNA polymerase sigma-54 factor"/>
    <property type="match status" value="1"/>
</dbReference>
<dbReference type="GO" id="GO:0003677">
    <property type="term" value="F:DNA binding"/>
    <property type="evidence" value="ECO:0007669"/>
    <property type="project" value="UniProtKB-KW"/>
</dbReference>
<evidence type="ECO:0000256" key="1">
    <source>
        <dbReference type="ARBA" id="ARBA00008798"/>
    </source>
</evidence>
<evidence type="ECO:0000256" key="5">
    <source>
        <dbReference type="ARBA" id="ARBA00022695"/>
    </source>
</evidence>
<dbReference type="PANTHER" id="PTHR32248:SF4">
    <property type="entry name" value="RNA POLYMERASE SIGMA-54 FACTOR"/>
    <property type="match status" value="1"/>
</dbReference>
<protein>
    <recommendedName>
        <fullName evidence="2 10">RNA polymerase sigma-54 factor</fullName>
    </recommendedName>
</protein>
<dbReference type="Gene3D" id="1.10.10.60">
    <property type="entry name" value="Homeodomain-like"/>
    <property type="match status" value="1"/>
</dbReference>
<comment type="similarity">
    <text evidence="1 10">Belongs to the sigma-54 factor family.</text>
</comment>
<feature type="domain" description="RNA polymerase sigma factor 54 DNA-binding" evidence="12">
    <location>
        <begin position="314"/>
        <end position="471"/>
    </location>
</feature>
<dbReference type="InterPro" id="IPR000394">
    <property type="entry name" value="RNA_pol_sigma_54"/>
</dbReference>
<dbReference type="InterPro" id="IPR007046">
    <property type="entry name" value="RNA_pol_sigma_54_core-bd"/>
</dbReference>
<gene>
    <name evidence="14" type="ORF">HELGO_WM15142</name>
</gene>
<sequence length="474" mass="53846">MKQGLNIKLGQQLSMTPQLQQAIRLLQLSTLELQQEVQQALESNPLLEQSEDFAEDQSSTPDNQTDSSLESSLPKELEADTSWDDTYDLSSSDSHISSPDSGNLLETLNAEELGLKDHLLWQINSSKLNIQDRIIAETLIESIDHRGYLSQPLSDIYQDLSEELILDIEDLEAVLVFIQRLDPLGVGARTLEECLLLQLEGFYSAHPMYRKARSLLEKNLDLLQKRDYKRIKRTLNISEGEYTTLIELLQSLDPHPGLAFESNTTEYISPDVYINKADNGQWFVSLNSSNEVNIRINEHYKGLIKEVKKDEDAQYLRDNLQQANSLIKAIENRNSTILKVAEGILKRQSDFLKYGVQAIKPMILKDIANELEVHESTISRVTNQKYILTPHGVYELKFFFSSHVATNTGGECSSTAIRAMIQELIKSENHQKPLSDNKLTTLLKEQGIKVARRTVTKYRESLTIPSSRERKTLA</sequence>
<dbReference type="Pfam" id="PF04552">
    <property type="entry name" value="Sigma54_DBD"/>
    <property type="match status" value="1"/>
</dbReference>
<evidence type="ECO:0000256" key="8">
    <source>
        <dbReference type="ARBA" id="ARBA00023125"/>
    </source>
</evidence>
<dbReference type="NCBIfam" id="NF009118">
    <property type="entry name" value="PRK12469.1"/>
    <property type="match status" value="1"/>
</dbReference>
<proteinExistence type="inferred from homology"/>
<comment type="function">
    <text evidence="10">Sigma factors are initiation factors that promote the attachment of RNA polymerase to specific initiation sites and are then released.</text>
</comment>
<dbReference type="GO" id="GO:0000428">
    <property type="term" value="C:DNA-directed RNA polymerase complex"/>
    <property type="evidence" value="ECO:0007669"/>
    <property type="project" value="UniProtKB-KW"/>
</dbReference>
<evidence type="ECO:0000256" key="10">
    <source>
        <dbReference type="PIRNR" id="PIRNR000774"/>
    </source>
</evidence>
<feature type="compositionally biased region" description="Low complexity" evidence="11">
    <location>
        <begin position="88"/>
        <end position="101"/>
    </location>
</feature>
<evidence type="ECO:0000256" key="11">
    <source>
        <dbReference type="SAM" id="MobiDB-lite"/>
    </source>
</evidence>
<evidence type="ECO:0000256" key="3">
    <source>
        <dbReference type="ARBA" id="ARBA00022478"/>
    </source>
</evidence>
<dbReference type="GO" id="GO:0016987">
    <property type="term" value="F:sigma factor activity"/>
    <property type="evidence" value="ECO:0007669"/>
    <property type="project" value="UniProtKB-KW"/>
</dbReference>
<dbReference type="GO" id="GO:0001216">
    <property type="term" value="F:DNA-binding transcription activator activity"/>
    <property type="evidence" value="ECO:0007669"/>
    <property type="project" value="InterPro"/>
</dbReference>
<feature type="compositionally biased region" description="Polar residues" evidence="11">
    <location>
        <begin position="56"/>
        <end position="66"/>
    </location>
</feature>
<dbReference type="Gene3D" id="1.10.10.1330">
    <property type="entry name" value="RNA polymerase sigma-54 factor, core-binding domain"/>
    <property type="match status" value="1"/>
</dbReference>
<keyword evidence="6 10" id="KW-0805">Transcription regulation</keyword>
<accession>A0A6S6T3M0</accession>
<keyword evidence="4 10" id="KW-0808">Transferase</keyword>
<evidence type="ECO:0000259" key="12">
    <source>
        <dbReference type="Pfam" id="PF04552"/>
    </source>
</evidence>
<organism evidence="14">
    <name type="scientific">uncultured Thiotrichaceae bacterium</name>
    <dbReference type="NCBI Taxonomy" id="298394"/>
    <lineage>
        <taxon>Bacteria</taxon>
        <taxon>Pseudomonadati</taxon>
        <taxon>Pseudomonadota</taxon>
        <taxon>Gammaproteobacteria</taxon>
        <taxon>Thiotrichales</taxon>
        <taxon>Thiotrichaceae</taxon>
        <taxon>environmental samples</taxon>
    </lineage>
</organism>
<evidence type="ECO:0000256" key="9">
    <source>
        <dbReference type="ARBA" id="ARBA00023163"/>
    </source>
</evidence>
<dbReference type="NCBIfam" id="TIGR02395">
    <property type="entry name" value="rpoN_sigma"/>
    <property type="match status" value="1"/>
</dbReference>
<dbReference type="InterPro" id="IPR038709">
    <property type="entry name" value="RpoN_core-bd_sf"/>
</dbReference>
<dbReference type="InterPro" id="IPR007634">
    <property type="entry name" value="RNA_pol_sigma_54_DNA-bd"/>
</dbReference>
<name>A0A6S6T3M0_9GAMM</name>
<dbReference type="PROSITE" id="PS00717">
    <property type="entry name" value="SIGMA54_1"/>
    <property type="match status" value="1"/>
</dbReference>
<evidence type="ECO:0000256" key="4">
    <source>
        <dbReference type="ARBA" id="ARBA00022679"/>
    </source>
</evidence>